<keyword evidence="8 11" id="KW-0067">ATP-binding</keyword>
<keyword evidence="11" id="KW-0479">Metal-binding</keyword>
<evidence type="ECO:0000256" key="8">
    <source>
        <dbReference type="ARBA" id="ARBA00022840"/>
    </source>
</evidence>
<keyword evidence="9 11" id="KW-0057">Aromatic amino acid biosynthesis</keyword>
<keyword evidence="13" id="KW-1185">Reference proteome</keyword>
<feature type="binding site" evidence="11">
    <location>
        <position position="110"/>
    </location>
    <ligand>
        <name>ATP</name>
        <dbReference type="ChEBI" id="CHEBI:30616"/>
    </ligand>
</feature>
<accession>A0ABT1BM18</accession>
<sequence length="186" mass="20101">MPGSGKSTVGRQLARLLGWQLLDSDAEIERELGHSIRSHFEQYGEESFRALEEAMIARLAARPGVVLATGGGAVLREANRVALRAHGNTVVYLRAGVEDLVRRLRHDTQRPLLQDVDPAIRLRQLFTQRDPLYRAVADHVVDTGRSSVSAIAHLLAMQLELGDLGGNAAASAIHKPGSSDDPADSA</sequence>
<dbReference type="Gene3D" id="3.40.50.300">
    <property type="entry name" value="P-loop containing nucleotide triphosphate hydrolases"/>
    <property type="match status" value="1"/>
</dbReference>
<reference evidence="12 13" key="1">
    <citation type="submission" date="2022-06" db="EMBL/GenBank/DDBJ databases">
        <title>Ideonella sp. NS12-5 Genome sequencing and assembly.</title>
        <authorList>
            <person name="Jung Y."/>
        </authorList>
    </citation>
    <scope>NUCLEOTIDE SEQUENCE [LARGE SCALE GENOMIC DNA]</scope>
    <source>
        <strain evidence="12 13">NS12-5</strain>
    </source>
</reference>
<name>A0ABT1BM18_9BURK</name>
<evidence type="ECO:0000256" key="5">
    <source>
        <dbReference type="ARBA" id="ARBA00022679"/>
    </source>
</evidence>
<evidence type="ECO:0000256" key="10">
    <source>
        <dbReference type="ARBA" id="ARBA00048567"/>
    </source>
</evidence>
<dbReference type="HAMAP" id="MF_00109">
    <property type="entry name" value="Shikimate_kinase"/>
    <property type="match status" value="1"/>
</dbReference>
<dbReference type="EMBL" id="JAMXMC010000006">
    <property type="protein sequence ID" value="MCO5977260.1"/>
    <property type="molecule type" value="Genomic_DNA"/>
</dbReference>
<dbReference type="InterPro" id="IPR000623">
    <property type="entry name" value="Shikimate_kinase/TSH1"/>
</dbReference>
<comment type="caution">
    <text evidence="11">Lacks conserved residue(s) required for the propagation of feature annotation.</text>
</comment>
<keyword evidence="4 11" id="KW-0028">Amino-acid biosynthesis</keyword>
<dbReference type="Proteomes" id="UP001204851">
    <property type="component" value="Unassembled WGS sequence"/>
</dbReference>
<evidence type="ECO:0000256" key="1">
    <source>
        <dbReference type="ARBA" id="ARBA00004842"/>
    </source>
</evidence>
<feature type="binding site" evidence="11">
    <location>
        <position position="71"/>
    </location>
    <ligand>
        <name>substrate</name>
    </ligand>
</feature>
<comment type="pathway">
    <text evidence="1 11">Metabolic intermediate biosynthesis; chorismate biosynthesis; chorismate from D-erythrose 4-phosphate and phosphoenolpyruvate: step 5/7.</text>
</comment>
<dbReference type="Pfam" id="PF01202">
    <property type="entry name" value="SKI"/>
    <property type="match status" value="1"/>
</dbReference>
<organism evidence="12 13">
    <name type="scientific">Ideonella oryzae</name>
    <dbReference type="NCBI Taxonomy" id="2937441"/>
    <lineage>
        <taxon>Bacteria</taxon>
        <taxon>Pseudomonadati</taxon>
        <taxon>Pseudomonadota</taxon>
        <taxon>Betaproteobacteria</taxon>
        <taxon>Burkholderiales</taxon>
        <taxon>Sphaerotilaceae</taxon>
        <taxon>Ideonella</taxon>
    </lineage>
</organism>
<comment type="catalytic activity">
    <reaction evidence="10 11">
        <text>shikimate + ATP = 3-phosphoshikimate + ADP + H(+)</text>
        <dbReference type="Rhea" id="RHEA:13121"/>
        <dbReference type="ChEBI" id="CHEBI:15378"/>
        <dbReference type="ChEBI" id="CHEBI:30616"/>
        <dbReference type="ChEBI" id="CHEBI:36208"/>
        <dbReference type="ChEBI" id="CHEBI:145989"/>
        <dbReference type="ChEBI" id="CHEBI:456216"/>
        <dbReference type="EC" id="2.7.1.71"/>
    </reaction>
</comment>
<dbReference type="InterPro" id="IPR027417">
    <property type="entry name" value="P-loop_NTPase"/>
</dbReference>
<feature type="binding site" evidence="11">
    <location>
        <position position="49"/>
    </location>
    <ligand>
        <name>substrate</name>
    </ligand>
</feature>
<dbReference type="InterPro" id="IPR023000">
    <property type="entry name" value="Shikimate_kinase_CS"/>
</dbReference>
<keyword evidence="11" id="KW-0963">Cytoplasm</keyword>
<evidence type="ECO:0000256" key="3">
    <source>
        <dbReference type="ARBA" id="ARBA00012154"/>
    </source>
</evidence>
<comment type="function">
    <text evidence="11">Catalyzes the specific phosphorylation of the 3-hydroxyl group of shikimic acid using ATP as a cosubstrate.</text>
</comment>
<evidence type="ECO:0000256" key="6">
    <source>
        <dbReference type="ARBA" id="ARBA00022741"/>
    </source>
</evidence>
<dbReference type="PANTHER" id="PTHR21087:SF16">
    <property type="entry name" value="SHIKIMATE KINASE 1, CHLOROPLASTIC"/>
    <property type="match status" value="1"/>
</dbReference>
<evidence type="ECO:0000256" key="2">
    <source>
        <dbReference type="ARBA" id="ARBA00006997"/>
    </source>
</evidence>
<feature type="binding site" evidence="11">
    <location>
        <position position="25"/>
    </location>
    <ligand>
        <name>substrate</name>
    </ligand>
</feature>
<dbReference type="EC" id="2.7.1.71" evidence="3 11"/>
<feature type="binding site" evidence="11">
    <location>
        <position position="129"/>
    </location>
    <ligand>
        <name>substrate</name>
    </ligand>
</feature>
<feature type="binding site" evidence="11">
    <location>
        <position position="7"/>
    </location>
    <ligand>
        <name>Mg(2+)</name>
        <dbReference type="ChEBI" id="CHEBI:18420"/>
    </ligand>
</feature>
<evidence type="ECO:0000256" key="11">
    <source>
        <dbReference type="HAMAP-Rule" id="MF_00109"/>
    </source>
</evidence>
<keyword evidence="5 11" id="KW-0808">Transferase</keyword>
<evidence type="ECO:0000256" key="9">
    <source>
        <dbReference type="ARBA" id="ARBA00023141"/>
    </source>
</evidence>
<protein>
    <recommendedName>
        <fullName evidence="3 11">Shikimate kinase</fullName>
        <shortName evidence="11">SK</shortName>
        <ecNumber evidence="3 11">2.7.1.71</ecNumber>
    </recommendedName>
</protein>
<keyword evidence="7 11" id="KW-0418">Kinase</keyword>
<proteinExistence type="inferred from homology"/>
<dbReference type="InterPro" id="IPR031322">
    <property type="entry name" value="Shikimate/glucono_kinase"/>
</dbReference>
<comment type="similarity">
    <text evidence="2 11">Belongs to the shikimate kinase family.</text>
</comment>
<keyword evidence="6 11" id="KW-0547">Nucleotide-binding</keyword>
<comment type="cofactor">
    <cofactor evidence="11">
        <name>Mg(2+)</name>
        <dbReference type="ChEBI" id="CHEBI:18420"/>
    </cofactor>
    <text evidence="11">Binds 1 Mg(2+) ion per subunit.</text>
</comment>
<evidence type="ECO:0000256" key="7">
    <source>
        <dbReference type="ARBA" id="ARBA00022777"/>
    </source>
</evidence>
<comment type="subcellular location">
    <subcellularLocation>
        <location evidence="11">Cytoplasm</location>
    </subcellularLocation>
</comment>
<comment type="caution">
    <text evidence="12">The sequence shown here is derived from an EMBL/GenBank/DDBJ whole genome shotgun (WGS) entry which is preliminary data.</text>
</comment>
<evidence type="ECO:0000256" key="4">
    <source>
        <dbReference type="ARBA" id="ARBA00022605"/>
    </source>
</evidence>
<evidence type="ECO:0000313" key="13">
    <source>
        <dbReference type="Proteomes" id="UP001204851"/>
    </source>
</evidence>
<gene>
    <name evidence="11" type="primary">aroK</name>
    <name evidence="12" type="ORF">M0L44_11105</name>
</gene>
<dbReference type="PANTHER" id="PTHR21087">
    <property type="entry name" value="SHIKIMATE KINASE"/>
    <property type="match status" value="1"/>
</dbReference>
<dbReference type="CDD" id="cd00464">
    <property type="entry name" value="SK"/>
    <property type="match status" value="1"/>
</dbReference>
<keyword evidence="11" id="KW-0460">Magnesium</keyword>
<feature type="binding site" evidence="11">
    <location>
        <begin position="3"/>
        <end position="8"/>
    </location>
    <ligand>
        <name>ATP</name>
        <dbReference type="ChEBI" id="CHEBI:30616"/>
    </ligand>
</feature>
<dbReference type="PRINTS" id="PR01100">
    <property type="entry name" value="SHIKIMTKNASE"/>
</dbReference>
<dbReference type="SUPFAM" id="SSF52540">
    <property type="entry name" value="P-loop containing nucleoside triphosphate hydrolases"/>
    <property type="match status" value="1"/>
</dbReference>
<dbReference type="GO" id="GO:0016301">
    <property type="term" value="F:kinase activity"/>
    <property type="evidence" value="ECO:0007669"/>
    <property type="project" value="UniProtKB-KW"/>
</dbReference>
<comment type="subunit">
    <text evidence="11">Monomer.</text>
</comment>
<evidence type="ECO:0000313" key="12">
    <source>
        <dbReference type="EMBL" id="MCO5977260.1"/>
    </source>
</evidence>
<dbReference type="PROSITE" id="PS01128">
    <property type="entry name" value="SHIKIMATE_KINASE"/>
    <property type="match status" value="1"/>
</dbReference>